<dbReference type="InterPro" id="IPR038666">
    <property type="entry name" value="SSP1_head-tail_sf"/>
</dbReference>
<dbReference type="AlphaFoldDB" id="A0A6M3LIG9"/>
<dbReference type="EMBL" id="MT143244">
    <property type="protein sequence ID" value="QJA94590.1"/>
    <property type="molecule type" value="Genomic_DNA"/>
</dbReference>
<dbReference type="Gene3D" id="2.40.10.270">
    <property type="entry name" value="Bacteriophage SPP1 head-tail adaptor protein"/>
    <property type="match status" value="1"/>
</dbReference>
<dbReference type="Pfam" id="PF05521">
    <property type="entry name" value="Phage_HCP"/>
    <property type="match status" value="1"/>
</dbReference>
<dbReference type="InterPro" id="IPR008767">
    <property type="entry name" value="Phage_SPP1_head-tail_adaptor"/>
</dbReference>
<sequence length="108" mass="12230">MGISSGLLNHTLTLQTFTSADDGMGGMVDTWTDSGTFRARISPLTSQERLMQDKNTNVTTHKIYCDNMAVSPKDRIKWGNYYFEITGIVNPSEMYHHLEIHCREVDSV</sequence>
<protein>
    <submittedName>
        <fullName evidence="1">Putative head-tail joining protein</fullName>
    </submittedName>
</protein>
<reference evidence="1" key="1">
    <citation type="submission" date="2020-03" db="EMBL/GenBank/DDBJ databases">
        <title>The deep terrestrial virosphere.</title>
        <authorList>
            <person name="Holmfeldt K."/>
            <person name="Nilsson E."/>
            <person name="Simone D."/>
            <person name="Lopez-Fernandez M."/>
            <person name="Wu X."/>
            <person name="de Brujin I."/>
            <person name="Lundin D."/>
            <person name="Andersson A."/>
            <person name="Bertilsson S."/>
            <person name="Dopson M."/>
        </authorList>
    </citation>
    <scope>NUCLEOTIDE SEQUENCE</scope>
    <source>
        <strain evidence="1">MM415B03820</strain>
    </source>
</reference>
<accession>A0A6M3LIG9</accession>
<organism evidence="1">
    <name type="scientific">viral metagenome</name>
    <dbReference type="NCBI Taxonomy" id="1070528"/>
    <lineage>
        <taxon>unclassified sequences</taxon>
        <taxon>metagenomes</taxon>
        <taxon>organismal metagenomes</taxon>
    </lineage>
</organism>
<dbReference type="NCBIfam" id="TIGR01563">
    <property type="entry name" value="gp16_SPP1"/>
    <property type="match status" value="1"/>
</dbReference>
<evidence type="ECO:0000313" key="1">
    <source>
        <dbReference type="EMBL" id="QJA94590.1"/>
    </source>
</evidence>
<gene>
    <name evidence="1" type="ORF">MM415B03820_0012</name>
</gene>
<name>A0A6M3LIG9_9ZZZZ</name>
<proteinExistence type="predicted"/>